<evidence type="ECO:0000313" key="2">
    <source>
        <dbReference type="EMBL" id="MPM01497.1"/>
    </source>
</evidence>
<proteinExistence type="predicted"/>
<feature type="region of interest" description="Disordered" evidence="1">
    <location>
        <begin position="112"/>
        <end position="144"/>
    </location>
</feature>
<accession>A0A644WD91</accession>
<name>A0A644WD91_9ZZZZ</name>
<gene>
    <name evidence="2" type="ORF">SDC9_47737</name>
</gene>
<sequence>MRVDYRDGDRQRNRQLARRGTNLERYVRFRSQADGTARRDKAARAYGDAGAGNHHADRERNKELCQRRIGSFRDDLRLCACIHIAARFDCAENLHHRRADLNVDKVEPGADDRNQRLRLGAGSGNGNGAARVDMRGGGNRNLRRRDDVHNAEVNARVANGNTVGNHAVRQVVRRKAELYVRVFGVDQQVRRAEHAVHRNLLAVQGDVQTGSVEVVNRVLVAVDDEAGEEAVTLNGNAGRAGGQIGRRKRIVHKRLARGVSAARDFRFCNFHAALVLQRVGIELGRVEEERNRLFGNVLQRDAGYAADHDRLARAILLEHAGQVNAVDTRSAGNVCQRCVLCQRGVNIDQVVAFPAVQGYGSAGSVAACSAAAGNGDRVVALAAIHGSRGVAFQLERNRIVFLGSVNGHFRVLCGNDFFERQIQTRQHNVYSVNADVSVDVNRAGGLGADGVLVDERAFGGRFVRIFSEDI</sequence>
<comment type="caution">
    <text evidence="2">The sequence shown here is derived from an EMBL/GenBank/DDBJ whole genome shotgun (WGS) entry which is preliminary data.</text>
</comment>
<dbReference type="AlphaFoldDB" id="A0A644WD91"/>
<protein>
    <submittedName>
        <fullName evidence="2">Uncharacterized protein</fullName>
    </submittedName>
</protein>
<reference evidence="2" key="1">
    <citation type="submission" date="2019-08" db="EMBL/GenBank/DDBJ databases">
        <authorList>
            <person name="Kucharzyk K."/>
            <person name="Murdoch R.W."/>
            <person name="Higgins S."/>
            <person name="Loffler F."/>
        </authorList>
    </citation>
    <scope>NUCLEOTIDE SEQUENCE</scope>
</reference>
<dbReference type="EMBL" id="VSSQ01000799">
    <property type="protein sequence ID" value="MPM01497.1"/>
    <property type="molecule type" value="Genomic_DNA"/>
</dbReference>
<organism evidence="2">
    <name type="scientific">bioreactor metagenome</name>
    <dbReference type="NCBI Taxonomy" id="1076179"/>
    <lineage>
        <taxon>unclassified sequences</taxon>
        <taxon>metagenomes</taxon>
        <taxon>ecological metagenomes</taxon>
    </lineage>
</organism>
<feature type="region of interest" description="Disordered" evidence="1">
    <location>
        <begin position="32"/>
        <end position="56"/>
    </location>
</feature>
<evidence type="ECO:0000256" key="1">
    <source>
        <dbReference type="SAM" id="MobiDB-lite"/>
    </source>
</evidence>